<reference evidence="6" key="3">
    <citation type="submission" date="2018-08" db="UniProtKB">
        <authorList>
            <consortium name="EnsemblPlants"/>
        </authorList>
    </citation>
    <scope>IDENTIFICATION</scope>
    <source>
        <strain evidence="6">cv. Bd21</strain>
    </source>
</reference>
<dbReference type="OMA" id="DHAAEYW"/>
<dbReference type="RefSeq" id="XP_003572830.1">
    <property type="nucleotide sequence ID" value="XM_003572782.4"/>
</dbReference>
<dbReference type="OrthoDB" id="205623at2759"/>
<evidence type="ECO:0000256" key="3">
    <source>
        <dbReference type="RuleBase" id="RU361155"/>
    </source>
</evidence>
<organism evidence="6">
    <name type="scientific">Brachypodium distachyon</name>
    <name type="common">Purple false brome</name>
    <name type="synonym">Trachynia distachya</name>
    <dbReference type="NCBI Taxonomy" id="15368"/>
    <lineage>
        <taxon>Eukaryota</taxon>
        <taxon>Viridiplantae</taxon>
        <taxon>Streptophyta</taxon>
        <taxon>Embryophyta</taxon>
        <taxon>Tracheophyta</taxon>
        <taxon>Spermatophyta</taxon>
        <taxon>Magnoliopsida</taxon>
        <taxon>Liliopsida</taxon>
        <taxon>Poales</taxon>
        <taxon>Poaceae</taxon>
        <taxon>BOP clade</taxon>
        <taxon>Pooideae</taxon>
        <taxon>Stipodae</taxon>
        <taxon>Brachypodieae</taxon>
        <taxon>Brachypodium</taxon>
    </lineage>
</organism>
<reference evidence="5 6" key="1">
    <citation type="journal article" date="2010" name="Nature">
        <title>Genome sequencing and analysis of the model grass Brachypodium distachyon.</title>
        <authorList>
            <consortium name="International Brachypodium Initiative"/>
        </authorList>
    </citation>
    <scope>NUCLEOTIDE SEQUENCE [LARGE SCALE GENOMIC DNA]</scope>
    <source>
        <strain evidence="5 6">Bd21</strain>
    </source>
</reference>
<dbReference type="PANTHER" id="PTHR11783">
    <property type="entry name" value="SULFOTRANSFERASE SULT"/>
    <property type="match status" value="1"/>
</dbReference>
<accession>I1ICN9</accession>
<keyword evidence="7" id="KW-1185">Reference proteome</keyword>
<sequence>MGEQNGAADGLARYEVLASSFPTCRGLGTSPYRKFNNFLYPAHLMAPTLAMRDTFVARPTDVVLATMPKAGTTWLKALVYAVVHRGRHAPRDRRHPLLLSSPHDLVPFLHSLYQNSSHPTRLIDAMPSPRTLAVHAPLSLMNASVAASRCRVVYLCRDPKDALVSFWHYIAKAAKHPAVPGSSLAPFPEVFELYCDGVSAFGPVWDHMAEYWKESVARPEEVMFLRYEQLKEDTVGSVKRMAQFLGVPFTDDEVTQRVPEAVVSLCGMDRMKSVEANRDGEHGGSGWTFKNSAFFRKGEVGDWKELLTPEMASRLDAVVEENLRGSGLSLIRN</sequence>
<dbReference type="FunCoup" id="I1ICN9">
    <property type="interactions" value="318"/>
</dbReference>
<dbReference type="Gramene" id="KQK00800">
    <property type="protein sequence ID" value="KQK00800"/>
    <property type="gene ID" value="BRADI_3g51880v3"/>
</dbReference>
<evidence type="ECO:0000313" key="7">
    <source>
        <dbReference type="Proteomes" id="UP000008810"/>
    </source>
</evidence>
<dbReference type="eggNOG" id="KOG1584">
    <property type="taxonomic scope" value="Eukaryota"/>
</dbReference>
<dbReference type="AlphaFoldDB" id="I1ICN9"/>
<feature type="domain" description="Sulfotransferase" evidence="4">
    <location>
        <begin position="59"/>
        <end position="327"/>
    </location>
</feature>
<proteinExistence type="inferred from homology"/>
<evidence type="ECO:0000313" key="5">
    <source>
        <dbReference type="EMBL" id="KQK00800.1"/>
    </source>
</evidence>
<reference evidence="5" key="2">
    <citation type="submission" date="2017-06" db="EMBL/GenBank/DDBJ databases">
        <title>WGS assembly of Brachypodium distachyon.</title>
        <authorList>
            <consortium name="The International Brachypodium Initiative"/>
            <person name="Lucas S."/>
            <person name="Harmon-Smith M."/>
            <person name="Lail K."/>
            <person name="Tice H."/>
            <person name="Grimwood J."/>
            <person name="Bruce D."/>
            <person name="Barry K."/>
            <person name="Shu S."/>
            <person name="Lindquist E."/>
            <person name="Wang M."/>
            <person name="Pitluck S."/>
            <person name="Vogel J.P."/>
            <person name="Garvin D.F."/>
            <person name="Mockler T.C."/>
            <person name="Schmutz J."/>
            <person name="Rokhsar D."/>
            <person name="Bevan M.W."/>
        </authorList>
    </citation>
    <scope>NUCLEOTIDE SEQUENCE</scope>
    <source>
        <strain evidence="5">Bd21</strain>
    </source>
</reference>
<protein>
    <recommendedName>
        <fullName evidence="3">Sulfotransferase</fullName>
        <ecNumber evidence="3">2.8.2.-</ecNumber>
    </recommendedName>
</protein>
<dbReference type="KEGG" id="bdi:100828303"/>
<dbReference type="EnsemblPlants" id="KQK00800">
    <property type="protein sequence ID" value="KQK00800"/>
    <property type="gene ID" value="BRADI_3g51880v3"/>
</dbReference>
<dbReference type="EMBL" id="CM000882">
    <property type="protein sequence ID" value="KQK00800.1"/>
    <property type="molecule type" value="Genomic_DNA"/>
</dbReference>
<dbReference type="HOGENOM" id="CLU_027239_0_1_1"/>
<dbReference type="GO" id="GO:0051923">
    <property type="term" value="P:sulfation"/>
    <property type="evidence" value="ECO:0000318"/>
    <property type="project" value="GO_Central"/>
</dbReference>
<evidence type="ECO:0000256" key="1">
    <source>
        <dbReference type="ARBA" id="ARBA00005771"/>
    </source>
</evidence>
<name>I1ICN9_BRADI</name>
<dbReference type="GO" id="GO:0005737">
    <property type="term" value="C:cytoplasm"/>
    <property type="evidence" value="ECO:0000318"/>
    <property type="project" value="GO_Central"/>
</dbReference>
<dbReference type="InterPro" id="IPR000863">
    <property type="entry name" value="Sulfotransferase_dom"/>
</dbReference>
<dbReference type="GO" id="GO:0008146">
    <property type="term" value="F:sulfotransferase activity"/>
    <property type="evidence" value="ECO:0000318"/>
    <property type="project" value="GO_Central"/>
</dbReference>
<dbReference type="Gene3D" id="3.40.50.300">
    <property type="entry name" value="P-loop containing nucleotide triphosphate hydrolases"/>
    <property type="match status" value="1"/>
</dbReference>
<evidence type="ECO:0000313" key="6">
    <source>
        <dbReference type="EnsemblPlants" id="KQK00800"/>
    </source>
</evidence>
<dbReference type="EC" id="2.8.2.-" evidence="3"/>
<keyword evidence="2 3" id="KW-0808">Transferase</keyword>
<dbReference type="SUPFAM" id="SSF52540">
    <property type="entry name" value="P-loop containing nucleoside triphosphate hydrolases"/>
    <property type="match status" value="1"/>
</dbReference>
<evidence type="ECO:0000256" key="2">
    <source>
        <dbReference type="ARBA" id="ARBA00022679"/>
    </source>
</evidence>
<dbReference type="Pfam" id="PF00685">
    <property type="entry name" value="Sulfotransfer_1"/>
    <property type="match status" value="1"/>
</dbReference>
<gene>
    <name evidence="6" type="primary">LOC100828303</name>
    <name evidence="5" type="ORF">BRADI_3g51880v3</name>
</gene>
<comment type="similarity">
    <text evidence="1 3">Belongs to the sulfotransferase 1 family.</text>
</comment>
<dbReference type="GeneID" id="100828303"/>
<dbReference type="Proteomes" id="UP000008810">
    <property type="component" value="Chromosome 3"/>
</dbReference>
<dbReference type="InterPro" id="IPR027417">
    <property type="entry name" value="P-loop_NTPase"/>
</dbReference>
<evidence type="ECO:0000259" key="4">
    <source>
        <dbReference type="Pfam" id="PF00685"/>
    </source>
</evidence>